<feature type="transmembrane region" description="Helical" evidence="8">
    <location>
        <begin position="304"/>
        <end position="324"/>
    </location>
</feature>
<evidence type="ECO:0000256" key="3">
    <source>
        <dbReference type="ARBA" id="ARBA00022692"/>
    </source>
</evidence>
<evidence type="ECO:0000256" key="5">
    <source>
        <dbReference type="ARBA" id="ARBA00022989"/>
    </source>
</evidence>
<evidence type="ECO:0000256" key="8">
    <source>
        <dbReference type="SAM" id="Phobius"/>
    </source>
</evidence>
<protein>
    <recommendedName>
        <fullName evidence="9">Ig-like domain-containing protein</fullName>
    </recommendedName>
</protein>
<evidence type="ECO:0000256" key="4">
    <source>
        <dbReference type="ARBA" id="ARBA00022729"/>
    </source>
</evidence>
<evidence type="ECO:0000256" key="2">
    <source>
        <dbReference type="ARBA" id="ARBA00008727"/>
    </source>
</evidence>
<proteinExistence type="inferred from homology"/>
<dbReference type="InterPro" id="IPR007110">
    <property type="entry name" value="Ig-like_dom"/>
</dbReference>
<dbReference type="EMBL" id="OW152826">
    <property type="protein sequence ID" value="CAH2041967.1"/>
    <property type="molecule type" value="Genomic_DNA"/>
</dbReference>
<dbReference type="PROSITE" id="PS50835">
    <property type="entry name" value="IG_LIKE"/>
    <property type="match status" value="1"/>
</dbReference>
<accession>A0ABN8HYQ3</accession>
<evidence type="ECO:0000256" key="7">
    <source>
        <dbReference type="ARBA" id="ARBA00023180"/>
    </source>
</evidence>
<dbReference type="PANTHER" id="PTHR32178:SF6">
    <property type="entry name" value="IG-LIKE DOMAIN-CONTAINING PROTEIN"/>
    <property type="match status" value="1"/>
</dbReference>
<dbReference type="InterPro" id="IPR039311">
    <property type="entry name" value="FAM187A/B"/>
</dbReference>
<evidence type="ECO:0000256" key="1">
    <source>
        <dbReference type="ARBA" id="ARBA00004479"/>
    </source>
</evidence>
<keyword evidence="4" id="KW-0732">Signal</keyword>
<organism evidence="10 11">
    <name type="scientific">Iphiclides podalirius</name>
    <name type="common">scarce swallowtail</name>
    <dbReference type="NCBI Taxonomy" id="110791"/>
    <lineage>
        <taxon>Eukaryota</taxon>
        <taxon>Metazoa</taxon>
        <taxon>Ecdysozoa</taxon>
        <taxon>Arthropoda</taxon>
        <taxon>Hexapoda</taxon>
        <taxon>Insecta</taxon>
        <taxon>Pterygota</taxon>
        <taxon>Neoptera</taxon>
        <taxon>Endopterygota</taxon>
        <taxon>Lepidoptera</taxon>
        <taxon>Glossata</taxon>
        <taxon>Ditrysia</taxon>
        <taxon>Papilionoidea</taxon>
        <taxon>Papilionidae</taxon>
        <taxon>Papilioninae</taxon>
        <taxon>Iphiclides</taxon>
    </lineage>
</organism>
<keyword evidence="6 8" id="KW-0472">Membrane</keyword>
<evidence type="ECO:0000259" key="9">
    <source>
        <dbReference type="PROSITE" id="PS50835"/>
    </source>
</evidence>
<feature type="domain" description="Ig-like" evidence="9">
    <location>
        <begin position="208"/>
        <end position="282"/>
    </location>
</feature>
<dbReference type="Proteomes" id="UP000837857">
    <property type="component" value="Chromosome 14"/>
</dbReference>
<comment type="subcellular location">
    <subcellularLocation>
        <location evidence="1">Membrane</location>
        <topology evidence="1">Single-pass type I membrane protein</topology>
    </subcellularLocation>
</comment>
<feature type="non-terminal residue" evidence="10">
    <location>
        <position position="1"/>
    </location>
</feature>
<keyword evidence="11" id="KW-1185">Reference proteome</keyword>
<reference evidence="10" key="1">
    <citation type="submission" date="2022-03" db="EMBL/GenBank/DDBJ databases">
        <authorList>
            <person name="Martin H S."/>
        </authorList>
    </citation>
    <scope>NUCLEOTIDE SEQUENCE</scope>
</reference>
<sequence>MEEKDMAVDNGDLTIFYVRPTDAGVYQCKVGSLLGDLVVLEVLDDEDKYDVVKPETSRGPYACPPALVTSELVLFTSWSSWGECSRCSLVGRRRRYGYCYVGYGRTEKAIEAKEITSTSATALYLDDAEKLLLAFPGGLPCRSALLPKTLKESTPVTRRNNEIMIGMCKVPCTSDVFEVRTGGGELVERANNSDGAYSLSQGEPPRPPPVTRAVIFAAKGDGLVVKCPGTTLRDVPLSWRLGREEVAPKVLDTRSGGRVHLNARDHIVIDDVQLSDANVYSCWQRENLAGVVKLRVYEDTRSKYGRRLLLVGLFVCLCVAFRLTENLYVYQQRRYWS</sequence>
<dbReference type="SUPFAM" id="SSF48726">
    <property type="entry name" value="Immunoglobulin"/>
    <property type="match status" value="1"/>
</dbReference>
<dbReference type="InterPro" id="IPR036179">
    <property type="entry name" value="Ig-like_dom_sf"/>
</dbReference>
<comment type="similarity">
    <text evidence="2">Belongs to the FAM187 family.</text>
</comment>
<gene>
    <name evidence="10" type="ORF">IPOD504_LOCUS3497</name>
</gene>
<dbReference type="PANTHER" id="PTHR32178">
    <property type="entry name" value="FAM187"/>
    <property type="match status" value="1"/>
</dbReference>
<keyword evidence="5 8" id="KW-1133">Transmembrane helix</keyword>
<evidence type="ECO:0000313" key="10">
    <source>
        <dbReference type="EMBL" id="CAH2041967.1"/>
    </source>
</evidence>
<evidence type="ECO:0000313" key="11">
    <source>
        <dbReference type="Proteomes" id="UP000837857"/>
    </source>
</evidence>
<name>A0ABN8HYQ3_9NEOP</name>
<keyword evidence="7" id="KW-0325">Glycoprotein</keyword>
<keyword evidence="3 8" id="KW-0812">Transmembrane</keyword>
<evidence type="ECO:0000256" key="6">
    <source>
        <dbReference type="ARBA" id="ARBA00023136"/>
    </source>
</evidence>